<gene>
    <name evidence="3" type="ORF">GCM10010885_03560</name>
</gene>
<keyword evidence="2" id="KW-1133">Transmembrane helix</keyword>
<proteinExistence type="inferred from homology"/>
<organism evidence="3 4">
    <name type="scientific">Alicyclobacillus cellulosilyticus</name>
    <dbReference type="NCBI Taxonomy" id="1003997"/>
    <lineage>
        <taxon>Bacteria</taxon>
        <taxon>Bacillati</taxon>
        <taxon>Bacillota</taxon>
        <taxon>Bacilli</taxon>
        <taxon>Bacillales</taxon>
        <taxon>Alicyclobacillaceae</taxon>
        <taxon>Alicyclobacillus</taxon>
    </lineage>
</organism>
<name>A0A917NGZ2_9BACL</name>
<dbReference type="Proteomes" id="UP000637695">
    <property type="component" value="Unassembled WGS sequence"/>
</dbReference>
<comment type="similarity">
    <text evidence="1">Belongs to the sbp family.</text>
</comment>
<feature type="transmembrane region" description="Helical" evidence="2">
    <location>
        <begin position="7"/>
        <end position="27"/>
    </location>
</feature>
<dbReference type="GO" id="GO:0005886">
    <property type="term" value="C:plasma membrane"/>
    <property type="evidence" value="ECO:0007669"/>
    <property type="project" value="UniProtKB-SubCell"/>
</dbReference>
<reference evidence="3" key="2">
    <citation type="submission" date="2020-09" db="EMBL/GenBank/DDBJ databases">
        <authorList>
            <person name="Sun Q."/>
            <person name="Ohkuma M."/>
        </authorList>
    </citation>
    <scope>NUCLEOTIDE SEQUENCE</scope>
    <source>
        <strain evidence="3">JCM 18487</strain>
    </source>
</reference>
<evidence type="ECO:0000256" key="2">
    <source>
        <dbReference type="SAM" id="Phobius"/>
    </source>
</evidence>
<keyword evidence="1 2" id="KW-0472">Membrane</keyword>
<evidence type="ECO:0008006" key="5">
    <source>
        <dbReference type="Google" id="ProtNLM"/>
    </source>
</evidence>
<keyword evidence="1 2" id="KW-0812">Transmembrane</keyword>
<feature type="transmembrane region" description="Helical" evidence="2">
    <location>
        <begin position="88"/>
        <end position="109"/>
    </location>
</feature>
<evidence type="ECO:0000313" key="3">
    <source>
        <dbReference type="EMBL" id="GGI97270.1"/>
    </source>
</evidence>
<feature type="transmembrane region" description="Helical" evidence="2">
    <location>
        <begin position="64"/>
        <end position="82"/>
    </location>
</feature>
<sequence>MTGGSVVIWLPVLGLILGAAIGLVANVSIPVAYSSYLSIAILAALDTVFGGIRATLEKSFDSTVFLSGFIVNTLLAALLAFLGEQLGVDLYLAAVVAFGVRLFQNLAVIRRIAFRRWKERSGKPMG</sequence>
<reference evidence="3" key="1">
    <citation type="journal article" date="2014" name="Int. J. Syst. Evol. Microbiol.">
        <title>Complete genome sequence of Corynebacterium casei LMG S-19264T (=DSM 44701T), isolated from a smear-ripened cheese.</title>
        <authorList>
            <consortium name="US DOE Joint Genome Institute (JGI-PGF)"/>
            <person name="Walter F."/>
            <person name="Albersmeier A."/>
            <person name="Kalinowski J."/>
            <person name="Ruckert C."/>
        </authorList>
    </citation>
    <scope>NUCLEOTIDE SEQUENCE</scope>
    <source>
        <strain evidence="3">JCM 18487</strain>
    </source>
</reference>
<dbReference type="Pfam" id="PF06947">
    <property type="entry name" value="DUF1290"/>
    <property type="match status" value="1"/>
</dbReference>
<comment type="caution">
    <text evidence="3">The sequence shown here is derived from an EMBL/GenBank/DDBJ whole genome shotgun (WGS) entry which is preliminary data.</text>
</comment>
<protein>
    <recommendedName>
        <fullName evidence="5">Small basic protein</fullName>
    </recommendedName>
</protein>
<keyword evidence="4" id="KW-1185">Reference proteome</keyword>
<dbReference type="PIRSF" id="PIRSF018579">
    <property type="entry name" value="Sbp"/>
    <property type="match status" value="1"/>
</dbReference>
<accession>A0A917NGZ2</accession>
<feature type="transmembrane region" description="Helical" evidence="2">
    <location>
        <begin position="33"/>
        <end position="52"/>
    </location>
</feature>
<dbReference type="EMBL" id="BMOY01000003">
    <property type="protein sequence ID" value="GGI97270.1"/>
    <property type="molecule type" value="Genomic_DNA"/>
</dbReference>
<evidence type="ECO:0000313" key="4">
    <source>
        <dbReference type="Proteomes" id="UP000637695"/>
    </source>
</evidence>
<comment type="subcellular location">
    <subcellularLocation>
        <location evidence="1">Cell membrane</location>
        <topology evidence="1">Multi-pass membrane protein</topology>
    </subcellularLocation>
</comment>
<dbReference type="AlphaFoldDB" id="A0A917NGZ2"/>
<evidence type="ECO:0000256" key="1">
    <source>
        <dbReference type="PIRNR" id="PIRNR018579"/>
    </source>
</evidence>
<keyword evidence="1" id="KW-1003">Cell membrane</keyword>
<dbReference type="InterPro" id="IPR009709">
    <property type="entry name" value="DUF1290"/>
</dbReference>